<sequence>MKNLIFLAIFALVFSACSTKRQYFEPTNISGDAKISSLNASIKHSTRNGATLSNGTLITQNGVQSKALSANEYFLGSYEGQDVSSTIEGKLTIRQGSALVFEHQFDEAIVSASIEGNRLAALSAANKIYLLLIDTNEVILEYASGASYAQDARTAAPVFLNTIIVYPTLDGKVMIVQKDSGTIVRDAVVSSENFFNNIIYLDVEGDYLYAATGTRILSISPDRTTTIAEQIKDIKLHNGHIYVLLKNGFIKVYDLNLREIGKREFKFAIFSNIIARGDKLYIFEKTGYIIETDLNLGNERILKASEITDKSFASSNAFYYDNKMISIE</sequence>
<gene>
    <name evidence="1" type="ORF">Q2362_03480</name>
</gene>
<keyword evidence="1" id="KW-0808">Transferase</keyword>
<name>A0ABT8T6Q2_9BACT</name>
<proteinExistence type="predicted"/>
<dbReference type="InterPro" id="IPR011047">
    <property type="entry name" value="Quinoprotein_ADH-like_sf"/>
</dbReference>
<protein>
    <submittedName>
        <fullName evidence="1">L-seryl-tRNA selenium transferase</fullName>
    </submittedName>
</protein>
<dbReference type="RefSeq" id="WP_302243999.1">
    <property type="nucleotide sequence ID" value="NZ_JAULJQ010000003.1"/>
</dbReference>
<dbReference type="InterPro" id="IPR015943">
    <property type="entry name" value="WD40/YVTN_repeat-like_dom_sf"/>
</dbReference>
<keyword evidence="2" id="KW-1185">Reference proteome</keyword>
<dbReference type="Proteomes" id="UP001171111">
    <property type="component" value="Unassembled WGS sequence"/>
</dbReference>
<dbReference type="PROSITE" id="PS51257">
    <property type="entry name" value="PROKAR_LIPOPROTEIN"/>
    <property type="match status" value="1"/>
</dbReference>
<dbReference type="SUPFAM" id="SSF50998">
    <property type="entry name" value="Quinoprotein alcohol dehydrogenase-like"/>
    <property type="match status" value="1"/>
</dbReference>
<accession>A0ABT8T6Q2</accession>
<evidence type="ECO:0000313" key="2">
    <source>
        <dbReference type="Proteomes" id="UP001171111"/>
    </source>
</evidence>
<evidence type="ECO:0000313" key="1">
    <source>
        <dbReference type="EMBL" id="MDO2409161.1"/>
    </source>
</evidence>
<organism evidence="1 2">
    <name type="scientific">Campylobacter magnus</name>
    <dbReference type="NCBI Taxonomy" id="3026462"/>
    <lineage>
        <taxon>Bacteria</taxon>
        <taxon>Pseudomonadati</taxon>
        <taxon>Campylobacterota</taxon>
        <taxon>Epsilonproteobacteria</taxon>
        <taxon>Campylobacterales</taxon>
        <taxon>Campylobacteraceae</taxon>
        <taxon>Campylobacter</taxon>
    </lineage>
</organism>
<dbReference type="GO" id="GO:0016740">
    <property type="term" value="F:transferase activity"/>
    <property type="evidence" value="ECO:0007669"/>
    <property type="project" value="UniProtKB-KW"/>
</dbReference>
<comment type="caution">
    <text evidence="1">The sequence shown here is derived from an EMBL/GenBank/DDBJ whole genome shotgun (WGS) entry which is preliminary data.</text>
</comment>
<reference evidence="1 2" key="1">
    <citation type="submission" date="2023-06" db="EMBL/GenBank/DDBJ databases">
        <title>Campylobacter magnum sp. nov., isolated from cecal contents of domestic pigs (Sus scrofa domesticus).</title>
        <authorList>
            <person name="Papic B."/>
            <person name="Gruntar I."/>
        </authorList>
    </citation>
    <scope>NUCLEOTIDE SEQUENCE [LARGE SCALE GENOMIC DNA]</scope>
    <source>
        <strain evidence="2">34484-21</strain>
    </source>
</reference>
<dbReference type="EMBL" id="JAULJQ010000003">
    <property type="protein sequence ID" value="MDO2409161.1"/>
    <property type="molecule type" value="Genomic_DNA"/>
</dbReference>
<dbReference type="Gene3D" id="2.130.10.10">
    <property type="entry name" value="YVTN repeat-like/Quinoprotein amine dehydrogenase"/>
    <property type="match status" value="1"/>
</dbReference>